<gene>
    <name evidence="3" type="ORF">NEMVEDRAFT_v1g202512</name>
</gene>
<organism evidence="3 4">
    <name type="scientific">Nematostella vectensis</name>
    <name type="common">Starlet sea anemone</name>
    <dbReference type="NCBI Taxonomy" id="45351"/>
    <lineage>
        <taxon>Eukaryota</taxon>
        <taxon>Metazoa</taxon>
        <taxon>Cnidaria</taxon>
        <taxon>Anthozoa</taxon>
        <taxon>Hexacorallia</taxon>
        <taxon>Actiniaria</taxon>
        <taxon>Edwardsiidae</taxon>
        <taxon>Nematostella</taxon>
    </lineage>
</organism>
<dbReference type="eggNOG" id="ENOG502RX0J">
    <property type="taxonomic scope" value="Eukaryota"/>
</dbReference>
<dbReference type="KEGG" id="nve:5516842"/>
<proteinExistence type="predicted"/>
<feature type="domain" description="BTB" evidence="2">
    <location>
        <begin position="18"/>
        <end position="76"/>
    </location>
</feature>
<dbReference type="InterPro" id="IPR000210">
    <property type="entry name" value="BTB/POZ_dom"/>
</dbReference>
<feature type="region of interest" description="Disordered" evidence="1">
    <location>
        <begin position="192"/>
        <end position="486"/>
    </location>
</feature>
<reference evidence="3 4" key="1">
    <citation type="journal article" date="2007" name="Science">
        <title>Sea anemone genome reveals ancestral eumetazoan gene repertoire and genomic organization.</title>
        <authorList>
            <person name="Putnam N.H."/>
            <person name="Srivastava M."/>
            <person name="Hellsten U."/>
            <person name="Dirks B."/>
            <person name="Chapman J."/>
            <person name="Salamov A."/>
            <person name="Terry A."/>
            <person name="Shapiro H."/>
            <person name="Lindquist E."/>
            <person name="Kapitonov V.V."/>
            <person name="Jurka J."/>
            <person name="Genikhovich G."/>
            <person name="Grigoriev I.V."/>
            <person name="Lucas S.M."/>
            <person name="Steele R.E."/>
            <person name="Finnerty J.R."/>
            <person name="Technau U."/>
            <person name="Martindale M.Q."/>
            <person name="Rokhsar D.S."/>
        </authorList>
    </citation>
    <scope>NUCLEOTIDE SEQUENCE [LARGE SCALE GENOMIC DNA]</scope>
    <source>
        <strain evidence="4">CH2 X CH6</strain>
    </source>
</reference>
<dbReference type="AlphaFoldDB" id="A7RUX6"/>
<dbReference type="InterPro" id="IPR052664">
    <property type="entry name" value="BTB-MATH_domain_protein"/>
</dbReference>
<dbReference type="PANTHER" id="PTHR22743">
    <property type="entry name" value="MEPRIN/TRAF-LIKE MATH FAMILY-C.ELEGANS"/>
    <property type="match status" value="1"/>
</dbReference>
<feature type="compositionally biased region" description="Low complexity" evidence="1">
    <location>
        <begin position="325"/>
        <end position="334"/>
    </location>
</feature>
<dbReference type="InterPro" id="IPR011333">
    <property type="entry name" value="SKP1/BTB/POZ_sf"/>
</dbReference>
<dbReference type="CDD" id="cd18186">
    <property type="entry name" value="BTB_POZ_ZBTB_KLHL-like"/>
    <property type="match status" value="1"/>
</dbReference>
<feature type="compositionally biased region" description="Polar residues" evidence="1">
    <location>
        <begin position="315"/>
        <end position="324"/>
    </location>
</feature>
<dbReference type="OrthoDB" id="409824at2759"/>
<feature type="compositionally biased region" description="Polar residues" evidence="1">
    <location>
        <begin position="398"/>
        <end position="407"/>
    </location>
</feature>
<keyword evidence="4" id="KW-1185">Reference proteome</keyword>
<dbReference type="InParanoid" id="A7RUX6"/>
<feature type="compositionally biased region" description="Polar residues" evidence="1">
    <location>
        <begin position="430"/>
        <end position="439"/>
    </location>
</feature>
<name>A7RUX6_NEMVE</name>
<dbReference type="Proteomes" id="UP000001593">
    <property type="component" value="Unassembled WGS sequence"/>
</dbReference>
<dbReference type="Gene3D" id="3.30.710.10">
    <property type="entry name" value="Potassium Channel Kv1.1, Chain A"/>
    <property type="match status" value="1"/>
</dbReference>
<evidence type="ECO:0000256" key="1">
    <source>
        <dbReference type="SAM" id="MobiDB-lite"/>
    </source>
</evidence>
<dbReference type="SMART" id="SM00225">
    <property type="entry name" value="BTB"/>
    <property type="match status" value="1"/>
</dbReference>
<protein>
    <recommendedName>
        <fullName evidence="2">BTB domain-containing protein</fullName>
    </recommendedName>
</protein>
<dbReference type="PANTHER" id="PTHR22743:SF165">
    <property type="entry name" value="BTB AND MATH DOMAIN CONTAINING-RELATED"/>
    <property type="match status" value="1"/>
</dbReference>
<dbReference type="HOGENOM" id="CLU_561773_0_0_1"/>
<evidence type="ECO:0000259" key="2">
    <source>
        <dbReference type="PROSITE" id="PS50097"/>
    </source>
</evidence>
<sequence length="486" mass="54491">MAGSAEVILDFSQPWRMSDVVLLVEEQRMHVHQSILAMWSTVFEEMFNELRKKNSRALHLEGVKAHEMRELLLFIYPTISRPINEDNCYCLLELAKRFKMGKVTEDCEEYLMRTTKKGSDAINMLVLASKYGLKRLRDDCLHTVKKLNWSTIRSHEAYEEIALPDYRTIAEQIIKNLQNELSEQKYKTEELEDEVESLLPRGKPVSTGRVSPMARQQSPERLRPVSPNPCTQDSIVKDFGMDTPHPGPPTHDYHSPHSTETSRRDFEASPKMQRKFSPPTPTHKTSVKSTEGLANPKLIHPNFYSTSKVEKKSSCQRAGQPSPQTSKKSSVTTEESSESREKFSSFSTTHETSTKKSGFGASFSGDRYQPTISPDAPPKITLPAEDMLSSISGPAISPIQSKYSTPAQADEALSTMPSEPRASPRMQRKYSPTSGPSSYKQKKHLQVTLSSAANTTKGASLPATKSGPPVPKRTHPVKPQPIIKEF</sequence>
<dbReference type="EMBL" id="DS469541">
    <property type="protein sequence ID" value="EDO44770.1"/>
    <property type="molecule type" value="Genomic_DNA"/>
</dbReference>
<feature type="compositionally biased region" description="Low complexity" evidence="1">
    <location>
        <begin position="344"/>
        <end position="357"/>
    </location>
</feature>
<accession>A7RUX6</accession>
<evidence type="ECO:0000313" key="4">
    <source>
        <dbReference type="Proteomes" id="UP000001593"/>
    </source>
</evidence>
<dbReference type="PROSITE" id="PS50097">
    <property type="entry name" value="BTB"/>
    <property type="match status" value="1"/>
</dbReference>
<dbReference type="Pfam" id="PF00651">
    <property type="entry name" value="BTB"/>
    <property type="match status" value="1"/>
</dbReference>
<feature type="compositionally biased region" description="Polar residues" evidence="1">
    <location>
        <begin position="447"/>
        <end position="458"/>
    </location>
</feature>
<feature type="compositionally biased region" description="Basic and acidic residues" evidence="1">
    <location>
        <begin position="251"/>
        <end position="268"/>
    </location>
</feature>
<dbReference type="SUPFAM" id="SSF54695">
    <property type="entry name" value="POZ domain"/>
    <property type="match status" value="1"/>
</dbReference>
<evidence type="ECO:0000313" key="3">
    <source>
        <dbReference type="EMBL" id="EDO44770.1"/>
    </source>
</evidence>